<evidence type="ECO:0000313" key="2">
    <source>
        <dbReference type="EMBL" id="KAL3831898.1"/>
    </source>
</evidence>
<dbReference type="EMBL" id="JBJQND010000019">
    <property type="protein sequence ID" value="KAL3831898.1"/>
    <property type="molecule type" value="Genomic_DNA"/>
</dbReference>
<dbReference type="AlphaFoldDB" id="A0ABD3T625"/>
<evidence type="ECO:0000256" key="1">
    <source>
        <dbReference type="SAM" id="Phobius"/>
    </source>
</evidence>
<comment type="caution">
    <text evidence="2">The sequence shown here is derived from an EMBL/GenBank/DDBJ whole genome shotgun (WGS) entry which is preliminary data.</text>
</comment>
<protein>
    <submittedName>
        <fullName evidence="2">Uncharacterized protein</fullName>
    </submittedName>
</protein>
<keyword evidence="1" id="KW-0812">Transmembrane</keyword>
<accession>A0ABD3T625</accession>
<name>A0ABD3T625_SINWO</name>
<dbReference type="Proteomes" id="UP001634394">
    <property type="component" value="Unassembled WGS sequence"/>
</dbReference>
<keyword evidence="1" id="KW-0472">Membrane</keyword>
<feature type="transmembrane region" description="Helical" evidence="1">
    <location>
        <begin position="153"/>
        <end position="178"/>
    </location>
</feature>
<proteinExistence type="predicted"/>
<evidence type="ECO:0000313" key="3">
    <source>
        <dbReference type="Proteomes" id="UP001634394"/>
    </source>
</evidence>
<keyword evidence="1" id="KW-1133">Transmembrane helix</keyword>
<reference evidence="2 3" key="1">
    <citation type="submission" date="2024-11" db="EMBL/GenBank/DDBJ databases">
        <title>Chromosome-level genome assembly of the freshwater bivalve Anodonta woodiana.</title>
        <authorList>
            <person name="Chen X."/>
        </authorList>
    </citation>
    <scope>NUCLEOTIDE SEQUENCE [LARGE SCALE GENOMIC DNA]</scope>
    <source>
        <strain evidence="2">MN2024</strain>
        <tissue evidence="2">Gills</tissue>
    </source>
</reference>
<keyword evidence="3" id="KW-1185">Reference proteome</keyword>
<organism evidence="2 3">
    <name type="scientific">Sinanodonta woodiana</name>
    <name type="common">Chinese pond mussel</name>
    <name type="synonym">Anodonta woodiana</name>
    <dbReference type="NCBI Taxonomy" id="1069815"/>
    <lineage>
        <taxon>Eukaryota</taxon>
        <taxon>Metazoa</taxon>
        <taxon>Spiralia</taxon>
        <taxon>Lophotrochozoa</taxon>
        <taxon>Mollusca</taxon>
        <taxon>Bivalvia</taxon>
        <taxon>Autobranchia</taxon>
        <taxon>Heteroconchia</taxon>
        <taxon>Palaeoheterodonta</taxon>
        <taxon>Unionida</taxon>
        <taxon>Unionoidea</taxon>
        <taxon>Unionidae</taxon>
        <taxon>Unioninae</taxon>
        <taxon>Sinanodonta</taxon>
    </lineage>
</organism>
<gene>
    <name evidence="2" type="ORF">ACJMK2_023592</name>
</gene>
<sequence length="301" mass="32534">MDSIFNYCACCDSGTKSGSDCNRDAYGTKCDSTCSVNCSPVTDCDCGCGVCNIVTGSCTGGCNNSWYGLKCDKMCSKNCVATNETVICNRYTGKCVQGCKTGYFGDRCNLSCSSYCINSTCEQNNGKCSEGCKYGFQGDFCNDQTDAFGGDEIAGAIGGACVIAVWGIVVIVLICIVWRRRKRDFAIFNRNSAMTSTTNATFHETDDISPLNMAAGQTECICRRETIFIFPEVDIDGTSFNKCDKPGHDKLNNRLEKEECLELVCYDGGEEHLDIGTDGNGRSREQESVFVLINGPSSSVT</sequence>